<proteinExistence type="predicted"/>
<name>A0ABS7QVX9_9ACTN</name>
<feature type="transmembrane region" description="Helical" evidence="2">
    <location>
        <begin position="96"/>
        <end position="113"/>
    </location>
</feature>
<keyword evidence="2" id="KW-1133">Transmembrane helix</keyword>
<comment type="caution">
    <text evidence="3">The sequence shown here is derived from an EMBL/GenBank/DDBJ whole genome shotgun (WGS) entry which is preliminary data.</text>
</comment>
<feature type="region of interest" description="Disordered" evidence="1">
    <location>
        <begin position="1"/>
        <end position="24"/>
    </location>
</feature>
<feature type="transmembrane region" description="Helical" evidence="2">
    <location>
        <begin position="30"/>
        <end position="49"/>
    </location>
</feature>
<feature type="compositionally biased region" description="Low complexity" evidence="1">
    <location>
        <begin position="8"/>
        <end position="24"/>
    </location>
</feature>
<protein>
    <submittedName>
        <fullName evidence="3">DUF2752 domain-containing protein</fullName>
    </submittedName>
</protein>
<sequence length="157" mass="16295">MEKHRPPVARAGTTPVPAPRAAAPTTARRVAVPLTTLAGAGAAFAYVGAVNPNQPGHYPGCPFHAVTGLYCPACGGTRCAWALVHGDLGTALRDNALAVVGFGVCAVLWALWLRREALGRSASGRLRMPRAGWWALGAVVLAFTVVRNLPFGHALAP</sequence>
<gene>
    <name evidence="3" type="ORF">K7472_21360</name>
</gene>
<dbReference type="InterPro" id="IPR021215">
    <property type="entry name" value="DUF2752"/>
</dbReference>
<organism evidence="3 4">
    <name type="scientific">Streptantibioticus parmotrematis</name>
    <dbReference type="NCBI Taxonomy" id="2873249"/>
    <lineage>
        <taxon>Bacteria</taxon>
        <taxon>Bacillati</taxon>
        <taxon>Actinomycetota</taxon>
        <taxon>Actinomycetes</taxon>
        <taxon>Kitasatosporales</taxon>
        <taxon>Streptomycetaceae</taxon>
        <taxon>Streptantibioticus</taxon>
    </lineage>
</organism>
<evidence type="ECO:0000256" key="1">
    <source>
        <dbReference type="SAM" id="MobiDB-lite"/>
    </source>
</evidence>
<evidence type="ECO:0000313" key="4">
    <source>
        <dbReference type="Proteomes" id="UP001198565"/>
    </source>
</evidence>
<feature type="transmembrane region" description="Helical" evidence="2">
    <location>
        <begin position="133"/>
        <end position="151"/>
    </location>
</feature>
<evidence type="ECO:0000256" key="2">
    <source>
        <dbReference type="SAM" id="Phobius"/>
    </source>
</evidence>
<dbReference type="Proteomes" id="UP001198565">
    <property type="component" value="Unassembled WGS sequence"/>
</dbReference>
<accession>A0ABS7QVX9</accession>
<dbReference type="EMBL" id="JAINVZ010000016">
    <property type="protein sequence ID" value="MBY8887366.1"/>
    <property type="molecule type" value="Genomic_DNA"/>
</dbReference>
<evidence type="ECO:0000313" key="3">
    <source>
        <dbReference type="EMBL" id="MBY8887366.1"/>
    </source>
</evidence>
<keyword evidence="4" id="KW-1185">Reference proteome</keyword>
<keyword evidence="2" id="KW-0472">Membrane</keyword>
<reference evidence="3 4" key="1">
    <citation type="submission" date="2021-08" db="EMBL/GenBank/DDBJ databases">
        <title>Streptomyces sp. PTM05 isolated from lichen.</title>
        <authorList>
            <person name="Somphong A."/>
            <person name="Phongsopitanun W."/>
            <person name="Tanasupawat S."/>
        </authorList>
    </citation>
    <scope>NUCLEOTIDE SEQUENCE [LARGE SCALE GENOMIC DNA]</scope>
    <source>
        <strain evidence="3 4">Ptm05</strain>
    </source>
</reference>
<dbReference type="Pfam" id="PF10825">
    <property type="entry name" value="DUF2752"/>
    <property type="match status" value="1"/>
</dbReference>
<keyword evidence="2" id="KW-0812">Transmembrane</keyword>